<feature type="region of interest" description="Disordered" evidence="1">
    <location>
        <begin position="242"/>
        <end position="261"/>
    </location>
</feature>
<evidence type="ECO:0000313" key="4">
    <source>
        <dbReference type="Proteomes" id="UP000075714"/>
    </source>
</evidence>
<feature type="region of interest" description="Disordered" evidence="1">
    <location>
        <begin position="72"/>
        <end position="91"/>
    </location>
</feature>
<dbReference type="STRING" id="33097.A0A150GD43"/>
<dbReference type="AlphaFoldDB" id="A0A150GD43"/>
<dbReference type="PROSITE" id="PS50800">
    <property type="entry name" value="SAP"/>
    <property type="match status" value="1"/>
</dbReference>
<accession>A0A150GD43</accession>
<dbReference type="OrthoDB" id="543185at2759"/>
<protein>
    <recommendedName>
        <fullName evidence="2">SAP domain-containing protein</fullName>
    </recommendedName>
</protein>
<dbReference type="InterPro" id="IPR003034">
    <property type="entry name" value="SAP_dom"/>
</dbReference>
<dbReference type="Pfam" id="PF02037">
    <property type="entry name" value="SAP"/>
    <property type="match status" value="1"/>
</dbReference>
<keyword evidence="4" id="KW-1185">Reference proteome</keyword>
<gene>
    <name evidence="3" type="ORF">GPECTOR_33g638</name>
</gene>
<feature type="domain" description="SAP" evidence="2">
    <location>
        <begin position="119"/>
        <end position="153"/>
    </location>
</feature>
<evidence type="ECO:0000256" key="1">
    <source>
        <dbReference type="SAM" id="MobiDB-lite"/>
    </source>
</evidence>
<evidence type="ECO:0000259" key="2">
    <source>
        <dbReference type="PROSITE" id="PS50800"/>
    </source>
</evidence>
<sequence>MTRVEAEQEVWCDILSRLAASLEPPGGVRGPGVVTADVVRAGATCRDMCRASRTALAGLAAAVPVRPRAPPLTAGMSASDSCPSRAPRVDAPSGVAAGAEAAPSDGVDWQRWEGLLCRPQERKVEELRGALKQLGLPSSGSKAEMALRLLGHFGLSAKCALPPRLWVALMQEREGQAEPFSARLASALRELQEAGHPAALAANREPSLAGARRVLAAAFGNSAGLMAARVAAMPGLMELRAAREGRRRREAEEERAERDRRWAQEQQRWTVKCMEQQRSVARALEERAAAVHGEIASRRALIERGGPVFCPCGNCAAPGCSLLICGSCCRQHRTGACARHSK</sequence>
<dbReference type="EMBL" id="LSYV01000034">
    <property type="protein sequence ID" value="KXZ47756.1"/>
    <property type="molecule type" value="Genomic_DNA"/>
</dbReference>
<name>A0A150GD43_GONPE</name>
<organism evidence="3 4">
    <name type="scientific">Gonium pectorale</name>
    <name type="common">Green alga</name>
    <dbReference type="NCBI Taxonomy" id="33097"/>
    <lineage>
        <taxon>Eukaryota</taxon>
        <taxon>Viridiplantae</taxon>
        <taxon>Chlorophyta</taxon>
        <taxon>core chlorophytes</taxon>
        <taxon>Chlorophyceae</taxon>
        <taxon>CS clade</taxon>
        <taxon>Chlamydomonadales</taxon>
        <taxon>Volvocaceae</taxon>
        <taxon>Gonium</taxon>
    </lineage>
</organism>
<comment type="caution">
    <text evidence="3">The sequence shown here is derived from an EMBL/GenBank/DDBJ whole genome shotgun (WGS) entry which is preliminary data.</text>
</comment>
<reference evidence="4" key="1">
    <citation type="journal article" date="2016" name="Nat. Commun.">
        <title>The Gonium pectorale genome demonstrates co-option of cell cycle regulation during the evolution of multicellularity.</title>
        <authorList>
            <person name="Hanschen E.R."/>
            <person name="Marriage T.N."/>
            <person name="Ferris P.J."/>
            <person name="Hamaji T."/>
            <person name="Toyoda A."/>
            <person name="Fujiyama A."/>
            <person name="Neme R."/>
            <person name="Noguchi H."/>
            <person name="Minakuchi Y."/>
            <person name="Suzuki M."/>
            <person name="Kawai-Toyooka H."/>
            <person name="Smith D.R."/>
            <person name="Sparks H."/>
            <person name="Anderson J."/>
            <person name="Bakaric R."/>
            <person name="Luria V."/>
            <person name="Karger A."/>
            <person name="Kirschner M.W."/>
            <person name="Durand P.M."/>
            <person name="Michod R.E."/>
            <person name="Nozaki H."/>
            <person name="Olson B.J."/>
        </authorList>
    </citation>
    <scope>NUCLEOTIDE SEQUENCE [LARGE SCALE GENOMIC DNA]</scope>
    <source>
        <strain evidence="4">NIES-2863</strain>
    </source>
</reference>
<proteinExistence type="predicted"/>
<dbReference type="SMART" id="SM00513">
    <property type="entry name" value="SAP"/>
    <property type="match status" value="1"/>
</dbReference>
<evidence type="ECO:0000313" key="3">
    <source>
        <dbReference type="EMBL" id="KXZ47756.1"/>
    </source>
</evidence>
<dbReference type="Proteomes" id="UP000075714">
    <property type="component" value="Unassembled WGS sequence"/>
</dbReference>